<evidence type="ECO:0000313" key="2">
    <source>
        <dbReference type="Proteomes" id="UP000744676"/>
    </source>
</evidence>
<keyword evidence="2" id="KW-1185">Reference proteome</keyword>
<protein>
    <submittedName>
        <fullName evidence="1">Uncharacterized protein</fullName>
    </submittedName>
</protein>
<accession>A0ACB6UZE2</accession>
<evidence type="ECO:0000313" key="1">
    <source>
        <dbReference type="EMBL" id="KAF5093342.1"/>
    </source>
</evidence>
<name>A0ACB6UZE2_9ASCO</name>
<proteinExistence type="predicted"/>
<organism evidence="1 2">
    <name type="scientific">Geotrichum galactomycetum</name>
    <dbReference type="NCBI Taxonomy" id="27317"/>
    <lineage>
        <taxon>Eukaryota</taxon>
        <taxon>Fungi</taxon>
        <taxon>Dikarya</taxon>
        <taxon>Ascomycota</taxon>
        <taxon>Saccharomycotina</taxon>
        <taxon>Dipodascomycetes</taxon>
        <taxon>Dipodascales</taxon>
        <taxon>Dipodascaceae</taxon>
        <taxon>Geotrichum</taxon>
    </lineage>
</organism>
<sequence>MSSDLLDILKNRPQDLLIPNEKLQAQALEAIKTTFDPIAGKYSIFEEIHVDGLDAEQVWAQAEMVIDGVVEKVMSEEIPELREAGVLKRTASAALSDDDEDESDSDNSEGFESALENEEMAEAQAAEESESEDEQEEAGIEAGSDSDIDMNDFDGKDDYEESDLEENEEEQDEEEEEDDDNEADAGASEDKDAFGLNTGLFNLDDFKSQVLALEDDNQEDDDENIDYFADPDAQDSDDDEKDDDVKFEDFFAAPRKTKSKKPTSKKSQKAFDGFNLEPEKEEYEEAMDSVRKDLFADEEEEDSEAEGKENLSTFEKQQREIMKQISQLESENVGEKSWQVKGEAKAKDRPENSLLEADLDFERSAKPVPVITKESTETLEDMIRRRIKTYDFDDLPRRVPDSLPEFKPSKLAEVQETKSTKGLGELYEEDYLRKENPDAVVSAEAEKQSEAHKEIRSLWSDLSRKLDTLSSWTYTPKAPKPSISIVANTAAIAMEEAQPTAMATESALAPQEVYNPTAQDKREVVGHSGLPVAKSEMSREERKRERRKHKAKKAKILQERDEQQKVRAQKQGSKADIMQTLKKGNVTIIDKKGAKRDIAGNLKKNKAALGASQLKL</sequence>
<comment type="caution">
    <text evidence="1">The sequence shown here is derived from an EMBL/GenBank/DDBJ whole genome shotgun (WGS) entry which is preliminary data.</text>
</comment>
<dbReference type="EMBL" id="QVQA01000244">
    <property type="protein sequence ID" value="KAF5093342.1"/>
    <property type="molecule type" value="Genomic_DNA"/>
</dbReference>
<dbReference type="Proteomes" id="UP000744676">
    <property type="component" value="Unassembled WGS sequence"/>
</dbReference>
<reference evidence="1 2" key="1">
    <citation type="journal article" date="2020" name="Front. Microbiol.">
        <title>Phenotypic and Genetic Characterization of the Cheese Ripening Yeast Geotrichum candidum.</title>
        <authorList>
            <person name="Perkins V."/>
            <person name="Vignola S."/>
            <person name="Lessard M.H."/>
            <person name="Plante P.L."/>
            <person name="Corbeil J."/>
            <person name="Dugat-Bony E."/>
            <person name="Frenette M."/>
            <person name="Labrie S."/>
        </authorList>
    </citation>
    <scope>NUCLEOTIDE SEQUENCE [LARGE SCALE GENOMIC DNA]</scope>
    <source>
        <strain evidence="1 2">LMA-1147</strain>
    </source>
</reference>
<gene>
    <name evidence="1" type="ORF">D0Z00_004106</name>
</gene>